<evidence type="ECO:0000313" key="3">
    <source>
        <dbReference type="Proteomes" id="UP001201812"/>
    </source>
</evidence>
<gene>
    <name evidence="2" type="ORF">DdX_11935</name>
</gene>
<name>A0AAD4MXY3_9BILA</name>
<dbReference type="GO" id="GO:0071203">
    <property type="term" value="C:WASH complex"/>
    <property type="evidence" value="ECO:0007669"/>
    <property type="project" value="InterPro"/>
</dbReference>
<dbReference type="InterPro" id="IPR019393">
    <property type="entry name" value="WASH_strumpellin"/>
</dbReference>
<organism evidence="2 3">
    <name type="scientific">Ditylenchus destructor</name>
    <dbReference type="NCBI Taxonomy" id="166010"/>
    <lineage>
        <taxon>Eukaryota</taxon>
        <taxon>Metazoa</taxon>
        <taxon>Ecdysozoa</taxon>
        <taxon>Nematoda</taxon>
        <taxon>Chromadorea</taxon>
        <taxon>Rhabditida</taxon>
        <taxon>Tylenchina</taxon>
        <taxon>Tylenchomorpha</taxon>
        <taxon>Sphaerularioidea</taxon>
        <taxon>Anguinidae</taxon>
        <taxon>Anguininae</taxon>
        <taxon>Ditylenchus</taxon>
    </lineage>
</organism>
<dbReference type="GO" id="GO:0005768">
    <property type="term" value="C:endosome"/>
    <property type="evidence" value="ECO:0007669"/>
    <property type="project" value="TreeGrafter"/>
</dbReference>
<proteinExistence type="inferred from homology"/>
<dbReference type="GO" id="GO:0007032">
    <property type="term" value="P:endosome organization"/>
    <property type="evidence" value="ECO:0007669"/>
    <property type="project" value="TreeGrafter"/>
</dbReference>
<dbReference type="GO" id="GO:0140285">
    <property type="term" value="P:endosome fission"/>
    <property type="evidence" value="ECO:0007669"/>
    <property type="project" value="TreeGrafter"/>
</dbReference>
<dbReference type="GO" id="GO:0030041">
    <property type="term" value="P:actin filament polymerization"/>
    <property type="evidence" value="ECO:0007669"/>
    <property type="project" value="TreeGrafter"/>
</dbReference>
<comment type="similarity">
    <text evidence="1">Belongs to the strumpellin family.</text>
</comment>
<dbReference type="Pfam" id="PF10266">
    <property type="entry name" value="Strumpellin"/>
    <property type="match status" value="1"/>
</dbReference>
<accession>A0AAD4MXY3</accession>
<dbReference type="Proteomes" id="UP001201812">
    <property type="component" value="Unassembled WGS sequence"/>
</dbReference>
<dbReference type="PANTHER" id="PTHR15691">
    <property type="entry name" value="WASH COMPLEX SUBUNIT 5"/>
    <property type="match status" value="1"/>
</dbReference>
<dbReference type="AlphaFoldDB" id="A0AAD4MXY3"/>
<sequence>MDYGVSQDREKKLLERLILTENCIVAEIHRIASITPREFFEPTASALFSKIIVDFAYFENKALLEKYEGHNADEEFYNRYSGYLRDFARLLDAICNFFFDYQEYTEKFNPSQLKGLLDLKTNSLRCETLYLLGVILLLLEDKFPGAVKERVFVAYYRSSVEFPSTNLDLLVSLLRNRKEPFETCLSHLRLNTAFIDNVINVLKTYTIIEASSDLYQDKFNTEKQCAMIYTCLYFKPDYLQNQYAFMRQIVDKYFADKWILSLHFELKVDICQKWDSYKAASGALSNTVDTSVISRNASGKSAAIRALQLPGGLLSVENFGDYSKVILEYNNHLRWLILHSGNGSKAKKYTSLIAAANTATRLSSKDLLHFLIKLASFECKFYQSCRHLISRKREDCTRLKSRVFSIIDQVIAFLTNPIATGNIRWNEKLKSWLHTIKQSIVDLDMESADAPHILEHMQTKITEVSELHTGDLIILRQYFTMVVSHLNRLMNVCLVDNAFVERICERTDSVYLLYFLDESIQQLEILLKQDALSVKYIFLKISASIANLVRIIGDPVKRDALSTFYHKQLERRLRRIIQVIPRAIFIGMEELQSIYSPTSTIHVEKHHIKQFADLGRRRLLAQKTSEIAKLSLGISNMCISKLGGVEIQPRDLLIDGLREELHMKVQKILNTPEDNVFKTLAVQTKKFHAFRKAFLLVCEHIGINAVAMWREQVEDIIGSTIHSRRTQACSVAPSSSQQMLAKKFSGTQIMDYVLAATNPRTTVYNTFRQEWRSVGGNKPEFSVDFFTVLESWCPGTVLSGLHTAFSSGILALMKEFLHEVEKSSATLQTIPLEFNHKFIDSLTNTPGFIGLHRKLLPLYTKIGHLTILRETLKFVMEGNQKTQMATIFNASQNFLRACNIELENQEGSISKQPNLAGYFINLGLESTAVKKDERNSRNLAVVLFCSLVLYFTSNVISNKKSEFVDTYAMVCGLVTVIKRLGLWDKFTTLADVFLTDANVLGLIRQFKTTALMLPISKVGLCRS</sequence>
<evidence type="ECO:0000256" key="1">
    <source>
        <dbReference type="ARBA" id="ARBA00006224"/>
    </source>
</evidence>
<dbReference type="EMBL" id="JAKKPZ010000036">
    <property type="protein sequence ID" value="KAI1708257.1"/>
    <property type="molecule type" value="Genomic_DNA"/>
</dbReference>
<reference evidence="2" key="1">
    <citation type="submission" date="2022-01" db="EMBL/GenBank/DDBJ databases">
        <title>Genome Sequence Resource for Two Populations of Ditylenchus destructor, the Migratory Endoparasitic Phytonematode.</title>
        <authorList>
            <person name="Zhang H."/>
            <person name="Lin R."/>
            <person name="Xie B."/>
        </authorList>
    </citation>
    <scope>NUCLEOTIDE SEQUENCE</scope>
    <source>
        <strain evidence="2">BazhouSP</strain>
    </source>
</reference>
<protein>
    <submittedName>
        <fullName evidence="2">Hereditary spastic paraplegia protein strumpellin domain-containing protein</fullName>
    </submittedName>
</protein>
<evidence type="ECO:0000313" key="2">
    <source>
        <dbReference type="EMBL" id="KAI1708257.1"/>
    </source>
</evidence>
<keyword evidence="3" id="KW-1185">Reference proteome</keyword>
<comment type="caution">
    <text evidence="2">The sequence shown here is derived from an EMBL/GenBank/DDBJ whole genome shotgun (WGS) entry which is preliminary data.</text>
</comment>
<dbReference type="PANTHER" id="PTHR15691:SF6">
    <property type="entry name" value="WASH COMPLEX SUBUNIT 5"/>
    <property type="match status" value="1"/>
</dbReference>
<dbReference type="GO" id="GO:0051125">
    <property type="term" value="P:regulation of actin nucleation"/>
    <property type="evidence" value="ECO:0007669"/>
    <property type="project" value="TreeGrafter"/>
</dbReference>